<proteinExistence type="predicted"/>
<accession>A0A8J5RHH4</accession>
<evidence type="ECO:0000256" key="1">
    <source>
        <dbReference type="SAM" id="MobiDB-lite"/>
    </source>
</evidence>
<keyword evidence="4" id="KW-1185">Reference proteome</keyword>
<feature type="signal peptide" evidence="2">
    <location>
        <begin position="1"/>
        <end position="27"/>
    </location>
</feature>
<sequence>MDPKHFKPMPLVHLVSISVCMIHGGLGTTGTEARVEPLKPPLTVAGPRRRRFTPSSPPVPAPRLVVFRGRYGCQSSPSPLPTVPAAAGSCRHCPRSPPPRPSGFCDRYGCQSPPAAAKGPRRRRFAPSPNHRRRSPPPCLASATLRSSPA</sequence>
<comment type="caution">
    <text evidence="3">The sequence shown here is derived from an EMBL/GenBank/DDBJ whole genome shotgun (WGS) entry which is preliminary data.</text>
</comment>
<evidence type="ECO:0000313" key="3">
    <source>
        <dbReference type="EMBL" id="KAG8049257.1"/>
    </source>
</evidence>
<feature type="region of interest" description="Disordered" evidence="1">
    <location>
        <begin position="39"/>
        <end position="61"/>
    </location>
</feature>
<dbReference type="AlphaFoldDB" id="A0A8J5RHH4"/>
<organism evidence="3 4">
    <name type="scientific">Zizania palustris</name>
    <name type="common">Northern wild rice</name>
    <dbReference type="NCBI Taxonomy" id="103762"/>
    <lineage>
        <taxon>Eukaryota</taxon>
        <taxon>Viridiplantae</taxon>
        <taxon>Streptophyta</taxon>
        <taxon>Embryophyta</taxon>
        <taxon>Tracheophyta</taxon>
        <taxon>Spermatophyta</taxon>
        <taxon>Magnoliopsida</taxon>
        <taxon>Liliopsida</taxon>
        <taxon>Poales</taxon>
        <taxon>Poaceae</taxon>
        <taxon>BOP clade</taxon>
        <taxon>Oryzoideae</taxon>
        <taxon>Oryzeae</taxon>
        <taxon>Zizaniinae</taxon>
        <taxon>Zizania</taxon>
    </lineage>
</organism>
<feature type="compositionally biased region" description="Basic residues" evidence="1">
    <location>
        <begin position="119"/>
        <end position="135"/>
    </location>
</feature>
<reference evidence="3" key="1">
    <citation type="journal article" date="2021" name="bioRxiv">
        <title>Whole Genome Assembly and Annotation of Northern Wild Rice, Zizania palustris L., Supports a Whole Genome Duplication in the Zizania Genus.</title>
        <authorList>
            <person name="Haas M."/>
            <person name="Kono T."/>
            <person name="Macchietto M."/>
            <person name="Millas R."/>
            <person name="McGilp L."/>
            <person name="Shao M."/>
            <person name="Duquette J."/>
            <person name="Hirsch C.N."/>
            <person name="Kimball J."/>
        </authorList>
    </citation>
    <scope>NUCLEOTIDE SEQUENCE</scope>
    <source>
        <tissue evidence="3">Fresh leaf tissue</tissue>
    </source>
</reference>
<evidence type="ECO:0000256" key="2">
    <source>
        <dbReference type="SAM" id="SignalP"/>
    </source>
</evidence>
<feature type="chain" id="PRO_5035319503" evidence="2">
    <location>
        <begin position="28"/>
        <end position="150"/>
    </location>
</feature>
<feature type="region of interest" description="Disordered" evidence="1">
    <location>
        <begin position="74"/>
        <end position="150"/>
    </location>
</feature>
<reference evidence="3" key="2">
    <citation type="submission" date="2021-02" db="EMBL/GenBank/DDBJ databases">
        <authorList>
            <person name="Kimball J.A."/>
            <person name="Haas M.W."/>
            <person name="Macchietto M."/>
            <person name="Kono T."/>
            <person name="Duquette J."/>
            <person name="Shao M."/>
        </authorList>
    </citation>
    <scope>NUCLEOTIDE SEQUENCE</scope>
    <source>
        <tissue evidence="3">Fresh leaf tissue</tissue>
    </source>
</reference>
<keyword evidence="2" id="KW-0732">Signal</keyword>
<dbReference type="Proteomes" id="UP000729402">
    <property type="component" value="Unassembled WGS sequence"/>
</dbReference>
<name>A0A8J5RHH4_ZIZPA</name>
<dbReference type="EMBL" id="JAAALK010000289">
    <property type="protein sequence ID" value="KAG8049257.1"/>
    <property type="molecule type" value="Genomic_DNA"/>
</dbReference>
<gene>
    <name evidence="3" type="ORF">GUJ93_ZPchr0009g665</name>
</gene>
<protein>
    <submittedName>
        <fullName evidence="3">Uncharacterized protein</fullName>
    </submittedName>
</protein>
<evidence type="ECO:0000313" key="4">
    <source>
        <dbReference type="Proteomes" id="UP000729402"/>
    </source>
</evidence>